<evidence type="ECO:0000313" key="2">
    <source>
        <dbReference type="EMBL" id="PVX74643.1"/>
    </source>
</evidence>
<sequence>MLFLGSYIDICDENQRHTYLFWPSLRQSLYLSLVSPRTFEPPRHYSFGANRHFTEITRDEIDDITTAMQFARRAFLEDGGTMRALSVASDGDLRAVLGKIDVFGGEWTRGQQLHDLRDLWDAVFRAVREGGLIFVPEREDLRACVKAIQEDREKRPAHGAQRPQDRSPYSTVEQMMGKPPRMPQNPAKPSWMTGSTPLGDAEPFGFTPDAAGGDTLELAASTNDPNYAAKMLGYDRKTFGDMVHVMKDDLNLRGDDNVIWHDTGAVEFKKNIIGNMHDYAF</sequence>
<comment type="caution">
    <text evidence="2">The sequence shown here is derived from an EMBL/GenBank/DDBJ whole genome shotgun (WGS) entry which is preliminary data.</text>
</comment>
<feature type="region of interest" description="Disordered" evidence="1">
    <location>
        <begin position="151"/>
        <end position="190"/>
    </location>
</feature>
<dbReference type="EMBL" id="QEOB01000019">
    <property type="protein sequence ID" value="PVX74643.1"/>
    <property type="molecule type" value="Genomic_DNA"/>
</dbReference>
<gene>
    <name evidence="2" type="ORF">C7402_11974</name>
</gene>
<dbReference type="Proteomes" id="UP000245712">
    <property type="component" value="Unassembled WGS sequence"/>
</dbReference>
<organism evidence="2 3">
    <name type="scientific">Paraburkholderia unamae</name>
    <dbReference type="NCBI Taxonomy" id="219649"/>
    <lineage>
        <taxon>Bacteria</taxon>
        <taxon>Pseudomonadati</taxon>
        <taxon>Pseudomonadota</taxon>
        <taxon>Betaproteobacteria</taxon>
        <taxon>Burkholderiales</taxon>
        <taxon>Burkholderiaceae</taxon>
        <taxon>Paraburkholderia</taxon>
    </lineage>
</organism>
<evidence type="ECO:0000313" key="3">
    <source>
        <dbReference type="Proteomes" id="UP000245712"/>
    </source>
</evidence>
<evidence type="ECO:0000256" key="1">
    <source>
        <dbReference type="SAM" id="MobiDB-lite"/>
    </source>
</evidence>
<protein>
    <submittedName>
        <fullName evidence="2">Uncharacterized protein</fullName>
    </submittedName>
</protein>
<reference evidence="2 3" key="1">
    <citation type="submission" date="2018-05" db="EMBL/GenBank/DDBJ databases">
        <title>Genomic Encyclopedia of Type Strains, Phase IV (KMG-V): Genome sequencing to study the core and pangenomes of soil and plant-associated prokaryotes.</title>
        <authorList>
            <person name="Whitman W."/>
        </authorList>
    </citation>
    <scope>NUCLEOTIDE SEQUENCE [LARGE SCALE GENOMIC DNA]</scope>
    <source>
        <strain evidence="2 3">SCZa-39</strain>
    </source>
</reference>
<keyword evidence="3" id="KW-1185">Reference proteome</keyword>
<dbReference type="RefSeq" id="WP_116613646.1">
    <property type="nucleotide sequence ID" value="NZ_QEOB01000019.1"/>
</dbReference>
<accession>A0ABX5KCX2</accession>
<proteinExistence type="predicted"/>
<name>A0ABX5KCX2_9BURK</name>